<protein>
    <submittedName>
        <fullName evidence="2">Uncharacterized protein</fullName>
    </submittedName>
</protein>
<dbReference type="Proteomes" id="UP000817658">
    <property type="component" value="Chromosome 1"/>
</dbReference>
<reference evidence="4" key="3">
    <citation type="journal article" date="2008" name="Nucleic Acids Res.">
        <title>The rice annotation project database (RAP-DB): 2008 update.</title>
        <authorList>
            <consortium name="The rice annotation project (RAP)"/>
        </authorList>
    </citation>
    <scope>GENOME REANNOTATION</scope>
    <source>
        <strain evidence="4">cv. Nipponbare</strain>
    </source>
</reference>
<accession>Q5ZCT3</accession>
<organism evidence="2">
    <name type="scientific">Oryza sativa subsp. japonica</name>
    <name type="common">Rice</name>
    <dbReference type="NCBI Taxonomy" id="39947"/>
    <lineage>
        <taxon>Eukaryota</taxon>
        <taxon>Viridiplantae</taxon>
        <taxon>Streptophyta</taxon>
        <taxon>Embryophyta</taxon>
        <taxon>Tracheophyta</taxon>
        <taxon>Spermatophyta</taxon>
        <taxon>Magnoliopsida</taxon>
        <taxon>Liliopsida</taxon>
        <taxon>Poales</taxon>
        <taxon>Poaceae</taxon>
        <taxon>BOP clade</taxon>
        <taxon>Oryzoideae</taxon>
        <taxon>Oryzeae</taxon>
        <taxon>Oryzinae</taxon>
        <taxon>Oryza</taxon>
        <taxon>Oryza sativa</taxon>
    </lineage>
</organism>
<feature type="region of interest" description="Disordered" evidence="1">
    <location>
        <begin position="1"/>
        <end position="28"/>
    </location>
</feature>
<proteinExistence type="predicted"/>
<dbReference type="AlphaFoldDB" id="Q5Z8C8"/>
<evidence type="ECO:0000313" key="2">
    <source>
        <dbReference type="EMBL" id="BAD52744.1"/>
    </source>
</evidence>
<evidence type="ECO:0000313" key="3">
    <source>
        <dbReference type="EMBL" id="BAD53938.1"/>
    </source>
</evidence>
<name>Q5Z8C8_ORYSJ</name>
<dbReference type="Proteomes" id="UP000000763">
    <property type="component" value="Chromosome 1"/>
</dbReference>
<reference evidence="2" key="1">
    <citation type="journal article" date="2002" name="Nature">
        <title>The genome sequence and structure of rice chromosome 1.</title>
        <authorList>
            <person name="Sasaki T."/>
            <person name="Matsumoto T."/>
            <person name="Yamamoto K."/>
            <person name="Sakata K."/>
            <person name="Baba T."/>
            <person name="Katayose Y."/>
            <person name="Wu J."/>
            <person name="Niimura Y."/>
            <person name="Cheng Z."/>
            <person name="Nagamura Y."/>
            <person name="Antonio B.A."/>
            <person name="Kanamori H."/>
            <person name="Hosokawa S."/>
            <person name="Masukawa M."/>
            <person name="Arikawa K."/>
            <person name="Chiden Y."/>
            <person name="Hayashi M."/>
            <person name="Okamoto M."/>
            <person name="Ando T."/>
            <person name="Aoki H."/>
            <person name="Arita K."/>
            <person name="Hamada M."/>
            <person name="Harada C."/>
            <person name="Hijishita S."/>
            <person name="Honda M."/>
            <person name="Ichikawa Y."/>
            <person name="Idonuma A."/>
            <person name="Iijima M."/>
            <person name="Ikeda M."/>
            <person name="Ikeno M."/>
            <person name="Itoh S."/>
            <person name="Itoh T."/>
            <person name="Itoh Y."/>
            <person name="Itoh Y."/>
            <person name="Iwabuchi A."/>
            <person name="Kamiya K."/>
            <person name="Karasawa W."/>
            <person name="Katagiri S."/>
            <person name="Kikuta A."/>
            <person name="Kobayashi N."/>
            <person name="Kono I."/>
            <person name="Machita K."/>
            <person name="Maehara T."/>
            <person name="Mizuno H."/>
            <person name="Mizubayashi T."/>
            <person name="Mukai Y."/>
            <person name="Nagasaki H."/>
            <person name="Nakashima M."/>
            <person name="Nakama Y."/>
            <person name="Nakamichi Y."/>
            <person name="Nakamura M."/>
            <person name="Namiki N."/>
            <person name="Negishi M."/>
            <person name="Ohta I."/>
            <person name="Ono N."/>
            <person name="Saji S."/>
            <person name="Sakai K."/>
            <person name="Shibata M."/>
            <person name="Shimokawa T."/>
            <person name="Shomura A."/>
            <person name="Song J."/>
            <person name="Takazaki Y."/>
            <person name="Terasawa K."/>
            <person name="Tsuji K."/>
            <person name="Waki K."/>
            <person name="Yamagata H."/>
            <person name="Yamane H."/>
            <person name="Yoshiki S."/>
            <person name="Yoshihara R."/>
            <person name="Yukawa K."/>
            <person name="Zhong H."/>
            <person name="Iwama H."/>
            <person name="Endo T."/>
            <person name="Ito H."/>
            <person name="Hahn J.H."/>
            <person name="Kim H.I."/>
            <person name="Eun M.Y."/>
            <person name="Yano M."/>
            <person name="Jiang J."/>
            <person name="Gojobori T."/>
        </authorList>
    </citation>
    <scope>NUCLEOTIDE SEQUENCE</scope>
</reference>
<feature type="compositionally biased region" description="Basic and acidic residues" evidence="1">
    <location>
        <begin position="13"/>
        <end position="23"/>
    </location>
</feature>
<sequence length="67" mass="7396">MLPLESQENELEVGSKAEVHEVNIDNSNSMRTMGVHDYSYSDRSSLVEIAHMWGTTTSPTSVIVVVS</sequence>
<reference evidence="4" key="2">
    <citation type="journal article" date="2005" name="Nature">
        <title>The map-based sequence of the rice genome.</title>
        <authorList>
            <consortium name="International rice genome sequencing project (IRGSP)"/>
            <person name="Matsumoto T."/>
            <person name="Wu J."/>
            <person name="Kanamori H."/>
            <person name="Katayose Y."/>
            <person name="Fujisawa M."/>
            <person name="Namiki N."/>
            <person name="Mizuno H."/>
            <person name="Yamamoto K."/>
            <person name="Antonio B.A."/>
            <person name="Baba T."/>
            <person name="Sakata K."/>
            <person name="Nagamura Y."/>
            <person name="Aoki H."/>
            <person name="Arikawa K."/>
            <person name="Arita K."/>
            <person name="Bito T."/>
            <person name="Chiden Y."/>
            <person name="Fujitsuka N."/>
            <person name="Fukunaka R."/>
            <person name="Hamada M."/>
            <person name="Harada C."/>
            <person name="Hayashi A."/>
            <person name="Hijishita S."/>
            <person name="Honda M."/>
            <person name="Hosokawa S."/>
            <person name="Ichikawa Y."/>
            <person name="Idonuma A."/>
            <person name="Iijima M."/>
            <person name="Ikeda M."/>
            <person name="Ikeno M."/>
            <person name="Ito K."/>
            <person name="Ito S."/>
            <person name="Ito T."/>
            <person name="Ito Y."/>
            <person name="Ito Y."/>
            <person name="Iwabuchi A."/>
            <person name="Kamiya K."/>
            <person name="Karasawa W."/>
            <person name="Kurita K."/>
            <person name="Katagiri S."/>
            <person name="Kikuta A."/>
            <person name="Kobayashi H."/>
            <person name="Kobayashi N."/>
            <person name="Machita K."/>
            <person name="Maehara T."/>
            <person name="Masukawa M."/>
            <person name="Mizubayashi T."/>
            <person name="Mukai Y."/>
            <person name="Nagasaki H."/>
            <person name="Nagata Y."/>
            <person name="Naito S."/>
            <person name="Nakashima M."/>
            <person name="Nakama Y."/>
            <person name="Nakamichi Y."/>
            <person name="Nakamura M."/>
            <person name="Meguro A."/>
            <person name="Negishi M."/>
            <person name="Ohta I."/>
            <person name="Ohta T."/>
            <person name="Okamoto M."/>
            <person name="Ono N."/>
            <person name="Saji S."/>
            <person name="Sakaguchi M."/>
            <person name="Sakai K."/>
            <person name="Shibata M."/>
            <person name="Shimokawa T."/>
            <person name="Song J."/>
            <person name="Takazaki Y."/>
            <person name="Terasawa K."/>
            <person name="Tsugane M."/>
            <person name="Tsuji K."/>
            <person name="Ueda S."/>
            <person name="Waki K."/>
            <person name="Yamagata H."/>
            <person name="Yamamoto M."/>
            <person name="Yamamoto S."/>
            <person name="Yamane H."/>
            <person name="Yoshiki S."/>
            <person name="Yoshihara R."/>
            <person name="Yukawa K."/>
            <person name="Zhong H."/>
            <person name="Yano M."/>
            <person name="Yuan Q."/>
            <person name="Ouyang S."/>
            <person name="Liu J."/>
            <person name="Jones K.M."/>
            <person name="Gansberger K."/>
            <person name="Moffat K."/>
            <person name="Hill J."/>
            <person name="Bera J."/>
            <person name="Fadrosh D."/>
            <person name="Jin S."/>
            <person name="Johri S."/>
            <person name="Kim M."/>
            <person name="Overton L."/>
            <person name="Reardon M."/>
            <person name="Tsitrin T."/>
            <person name="Vuong H."/>
            <person name="Weaver B."/>
            <person name="Ciecko A."/>
            <person name="Tallon L."/>
            <person name="Jackson J."/>
            <person name="Pai G."/>
            <person name="Aken S.V."/>
            <person name="Utterback T."/>
            <person name="Reidmuller S."/>
            <person name="Feldblyum T."/>
            <person name="Hsiao J."/>
            <person name="Zismann V."/>
            <person name="Iobst S."/>
            <person name="de Vazeille A.R."/>
            <person name="Buell C.R."/>
            <person name="Ying K."/>
            <person name="Li Y."/>
            <person name="Lu T."/>
            <person name="Huang Y."/>
            <person name="Zhao Q."/>
            <person name="Feng Q."/>
            <person name="Zhang L."/>
            <person name="Zhu J."/>
            <person name="Weng Q."/>
            <person name="Mu J."/>
            <person name="Lu Y."/>
            <person name="Fan D."/>
            <person name="Liu Y."/>
            <person name="Guan J."/>
            <person name="Zhang Y."/>
            <person name="Yu S."/>
            <person name="Liu X."/>
            <person name="Zhang Y."/>
            <person name="Hong G."/>
            <person name="Han B."/>
            <person name="Choisne N."/>
            <person name="Demange N."/>
            <person name="Orjeda G."/>
            <person name="Samain S."/>
            <person name="Cattolico L."/>
            <person name="Pelletier E."/>
            <person name="Couloux A."/>
            <person name="Segurens B."/>
            <person name="Wincker P."/>
            <person name="D'Hont A."/>
            <person name="Scarpelli C."/>
            <person name="Weissenbach J."/>
            <person name="Salanoubat M."/>
            <person name="Quetier F."/>
            <person name="Yu Y."/>
            <person name="Kim H.R."/>
            <person name="Rambo T."/>
            <person name="Currie J."/>
            <person name="Collura K."/>
            <person name="Luo M."/>
            <person name="Yang T."/>
            <person name="Ammiraju J.S.S."/>
            <person name="Engler F."/>
            <person name="Soderlund C."/>
            <person name="Wing R.A."/>
            <person name="Palmer L.E."/>
            <person name="de la Bastide M."/>
            <person name="Spiegel L."/>
            <person name="Nascimento L."/>
            <person name="Zutavern T."/>
            <person name="O'Shaughnessy A."/>
            <person name="Dike S."/>
            <person name="Dedhia N."/>
            <person name="Preston R."/>
            <person name="Balija V."/>
            <person name="McCombie W.R."/>
            <person name="Chow T."/>
            <person name="Chen H."/>
            <person name="Chung M."/>
            <person name="Chen C."/>
            <person name="Shaw J."/>
            <person name="Wu H."/>
            <person name="Hsiao K."/>
            <person name="Chao Y."/>
            <person name="Chu M."/>
            <person name="Cheng C."/>
            <person name="Hour A."/>
            <person name="Lee P."/>
            <person name="Lin S."/>
            <person name="Lin Y."/>
            <person name="Liou J."/>
            <person name="Liu S."/>
            <person name="Hsing Y."/>
            <person name="Raghuvanshi S."/>
            <person name="Mohanty A."/>
            <person name="Bharti A.K."/>
            <person name="Gaur A."/>
            <person name="Gupta V."/>
            <person name="Kumar D."/>
            <person name="Ravi V."/>
            <person name="Vij S."/>
            <person name="Kapur A."/>
            <person name="Khurana P."/>
            <person name="Khurana P."/>
            <person name="Khurana J.P."/>
            <person name="Tyagi A.K."/>
            <person name="Gaikwad K."/>
            <person name="Singh A."/>
            <person name="Dalal V."/>
            <person name="Srivastava S."/>
            <person name="Dixit A."/>
            <person name="Pal A.K."/>
            <person name="Ghazi I.A."/>
            <person name="Yadav M."/>
            <person name="Pandit A."/>
            <person name="Bhargava A."/>
            <person name="Sureshbabu K."/>
            <person name="Batra K."/>
            <person name="Sharma T.R."/>
            <person name="Mohapatra T."/>
            <person name="Singh N.K."/>
            <person name="Messing J."/>
            <person name="Nelson A.B."/>
            <person name="Fuks G."/>
            <person name="Kavchok S."/>
            <person name="Keizer G."/>
            <person name="Linton E."/>
            <person name="Llaca V."/>
            <person name="Song R."/>
            <person name="Tanyolac B."/>
            <person name="Young S."/>
            <person name="Ho-Il K."/>
            <person name="Hahn J.H."/>
            <person name="Sangsakoo G."/>
            <person name="Vanavichit A."/>
            <person name="de Mattos Luiz.A.T."/>
            <person name="Zimmer P.D."/>
            <person name="Malone G."/>
            <person name="Dellagostin O."/>
            <person name="de Oliveira A.C."/>
            <person name="Bevan M."/>
            <person name="Bancroft I."/>
            <person name="Minx P."/>
            <person name="Cordum H."/>
            <person name="Wilson R."/>
            <person name="Cheng Z."/>
            <person name="Jin W."/>
            <person name="Jiang J."/>
            <person name="Leong S.A."/>
            <person name="Iwama H."/>
            <person name="Gojobori T."/>
            <person name="Itoh T."/>
            <person name="Niimura Y."/>
            <person name="Fujii Y."/>
            <person name="Habara T."/>
            <person name="Sakai H."/>
            <person name="Sato Y."/>
            <person name="Wilson G."/>
            <person name="Kumar K."/>
            <person name="McCouch S."/>
            <person name="Juretic N."/>
            <person name="Hoen D."/>
            <person name="Wright S."/>
            <person name="Bruskiewich R."/>
            <person name="Bureau T."/>
            <person name="Miyao A."/>
            <person name="Hirochika H."/>
            <person name="Nishikawa T."/>
            <person name="Kadowaki K."/>
            <person name="Sugiura M."/>
            <person name="Burr B."/>
            <person name="Sasaki T."/>
        </authorList>
    </citation>
    <scope>NUCLEOTIDE SEQUENCE [LARGE SCALE GENOMIC DNA]</scope>
    <source>
        <strain evidence="4">cv. Nipponbare</strain>
    </source>
</reference>
<accession>Q5Z8C8</accession>
<evidence type="ECO:0000256" key="1">
    <source>
        <dbReference type="SAM" id="MobiDB-lite"/>
    </source>
</evidence>
<evidence type="ECO:0000313" key="4">
    <source>
        <dbReference type="Proteomes" id="UP000000763"/>
    </source>
</evidence>
<gene>
    <name evidence="2" type="ORF">B1146B04.36</name>
    <name evidence="3" type="ORF">P0440D10.4</name>
</gene>
<dbReference type="EMBL" id="AP003205">
    <property type="protein sequence ID" value="BAD52744.1"/>
    <property type="molecule type" value="Genomic_DNA"/>
</dbReference>
<dbReference type="EMBL" id="AP003852">
    <property type="protein sequence ID" value="BAD53938.1"/>
    <property type="molecule type" value="Genomic_DNA"/>
</dbReference>